<feature type="compositionally biased region" description="Low complexity" evidence="1">
    <location>
        <begin position="73"/>
        <end position="90"/>
    </location>
</feature>
<name>A0AAU9J8X1_9CILI</name>
<feature type="region of interest" description="Disordered" evidence="1">
    <location>
        <begin position="154"/>
        <end position="189"/>
    </location>
</feature>
<feature type="compositionally biased region" description="Polar residues" evidence="1">
    <location>
        <begin position="106"/>
        <end position="115"/>
    </location>
</feature>
<dbReference type="CDD" id="cd07521">
    <property type="entry name" value="HAD_FCP1-like"/>
    <property type="match status" value="1"/>
</dbReference>
<feature type="compositionally biased region" description="Basic residues" evidence="1">
    <location>
        <begin position="154"/>
        <end position="163"/>
    </location>
</feature>
<evidence type="ECO:0000259" key="2">
    <source>
        <dbReference type="PROSITE" id="PS50969"/>
    </source>
</evidence>
<dbReference type="Proteomes" id="UP001162131">
    <property type="component" value="Unassembled WGS sequence"/>
</dbReference>
<evidence type="ECO:0000256" key="1">
    <source>
        <dbReference type="SAM" id="MobiDB-lite"/>
    </source>
</evidence>
<reference evidence="3" key="1">
    <citation type="submission" date="2021-09" db="EMBL/GenBank/DDBJ databases">
        <authorList>
            <consortium name="AG Swart"/>
            <person name="Singh M."/>
            <person name="Singh A."/>
            <person name="Seah K."/>
            <person name="Emmerich C."/>
        </authorList>
    </citation>
    <scope>NUCLEOTIDE SEQUENCE</scope>
    <source>
        <strain evidence="3">ATCC30299</strain>
    </source>
</reference>
<evidence type="ECO:0000313" key="3">
    <source>
        <dbReference type="EMBL" id="CAG9320717.1"/>
    </source>
</evidence>
<dbReference type="PANTHER" id="PTHR12210">
    <property type="entry name" value="DULLARD PROTEIN PHOSPHATASE"/>
    <property type="match status" value="1"/>
</dbReference>
<dbReference type="InterPro" id="IPR011948">
    <property type="entry name" value="Dullard_phosphatase"/>
</dbReference>
<accession>A0AAU9J8X1</accession>
<feature type="region of interest" description="Disordered" evidence="1">
    <location>
        <begin position="61"/>
        <end position="134"/>
    </location>
</feature>
<dbReference type="InterPro" id="IPR023214">
    <property type="entry name" value="HAD_sf"/>
</dbReference>
<dbReference type="SUPFAM" id="SSF56784">
    <property type="entry name" value="HAD-like"/>
    <property type="match status" value="1"/>
</dbReference>
<dbReference type="InterPro" id="IPR036412">
    <property type="entry name" value="HAD-like_sf"/>
</dbReference>
<gene>
    <name evidence="3" type="ORF">BSTOLATCC_MIC27300</name>
</gene>
<dbReference type="InterPro" id="IPR050365">
    <property type="entry name" value="TIM50"/>
</dbReference>
<dbReference type="SMART" id="SM00577">
    <property type="entry name" value="CPDc"/>
    <property type="match status" value="1"/>
</dbReference>
<protein>
    <recommendedName>
        <fullName evidence="2">FCP1 homology domain-containing protein</fullName>
    </recommendedName>
</protein>
<keyword evidence="4" id="KW-1185">Reference proteome</keyword>
<sequence length="468" mass="53192">MNSKLSSSLSSSQLIYKKTTKTPRSLSNVTLTPKKILKQIFPTRRNLSLAADNENANLEASARIHSRRSPRAAQSPANQSNSSTPNNSTSISHAKLHKFSPRTILTAKNSTKTPRSSSLFSPHQSSLLTPQNSHIKSPKFTLEESLKAYNLKKHAKNASKKSHSTINLSSSAREVPQESFKENPNSPPNLAELITQVKPSESKEKGSSKLMKMKADAIYREHLFQTCQALKFIKRLQPASFLQLNEKKINLPRKEGTEGKKTLVFDLDETLVHCNEVNKKYKPDVILPIHFVTGEVINAGISVRPYTKECLEYASQNFEVIVFTASHQCYADRVLDYLDPNNELIHHRLYRESCIVTQGVYIKDLRIFLNRDLNDLIIVDNAVYSFAYQLDNGIPIISWFDDKNDTELFNLIDYLKILQTVPDIREVNRKTFKLYSLAEESDEKVAHQVKRRVAHRKARSVDVTKNNE</sequence>
<comment type="caution">
    <text evidence="3">The sequence shown here is derived from an EMBL/GenBank/DDBJ whole genome shotgun (WGS) entry which is preliminary data.</text>
</comment>
<feature type="domain" description="FCP1 homology" evidence="2">
    <location>
        <begin position="256"/>
        <end position="418"/>
    </location>
</feature>
<dbReference type="GO" id="GO:0016791">
    <property type="term" value="F:phosphatase activity"/>
    <property type="evidence" value="ECO:0007669"/>
    <property type="project" value="InterPro"/>
</dbReference>
<feature type="compositionally biased region" description="Low complexity" evidence="1">
    <location>
        <begin position="116"/>
        <end position="128"/>
    </location>
</feature>
<evidence type="ECO:0000313" key="4">
    <source>
        <dbReference type="Proteomes" id="UP001162131"/>
    </source>
</evidence>
<dbReference type="EMBL" id="CAJZBQ010000027">
    <property type="protein sequence ID" value="CAG9320717.1"/>
    <property type="molecule type" value="Genomic_DNA"/>
</dbReference>
<dbReference type="Gene3D" id="3.40.50.1000">
    <property type="entry name" value="HAD superfamily/HAD-like"/>
    <property type="match status" value="1"/>
</dbReference>
<dbReference type="InterPro" id="IPR004274">
    <property type="entry name" value="FCP1_dom"/>
</dbReference>
<dbReference type="NCBIfam" id="TIGR02251">
    <property type="entry name" value="HIF-SF_euk"/>
    <property type="match status" value="1"/>
</dbReference>
<dbReference type="AlphaFoldDB" id="A0AAU9J8X1"/>
<organism evidence="3 4">
    <name type="scientific">Blepharisma stoltei</name>
    <dbReference type="NCBI Taxonomy" id="1481888"/>
    <lineage>
        <taxon>Eukaryota</taxon>
        <taxon>Sar</taxon>
        <taxon>Alveolata</taxon>
        <taxon>Ciliophora</taxon>
        <taxon>Postciliodesmatophora</taxon>
        <taxon>Heterotrichea</taxon>
        <taxon>Heterotrichida</taxon>
        <taxon>Blepharismidae</taxon>
        <taxon>Blepharisma</taxon>
    </lineage>
</organism>
<dbReference type="Pfam" id="PF03031">
    <property type="entry name" value="NIF"/>
    <property type="match status" value="1"/>
</dbReference>
<dbReference type="PROSITE" id="PS50969">
    <property type="entry name" value="FCP1"/>
    <property type="match status" value="1"/>
</dbReference>
<dbReference type="FunFam" id="3.40.50.1000:FF:000121">
    <property type="entry name" value="Uncharacterized protein"/>
    <property type="match status" value="1"/>
</dbReference>
<proteinExistence type="predicted"/>